<gene>
    <name evidence="1" type="ORF">Q664_12235</name>
</gene>
<protein>
    <recommendedName>
        <fullName evidence="3">STAS/SEC14 domain-containing protein</fullName>
    </recommendedName>
</protein>
<comment type="caution">
    <text evidence="1">The sequence shown here is derived from an EMBL/GenBank/DDBJ whole genome shotgun (WGS) entry which is preliminary data.</text>
</comment>
<evidence type="ECO:0008006" key="3">
    <source>
        <dbReference type="Google" id="ProtNLM"/>
    </source>
</evidence>
<dbReference type="EMBL" id="JPMI01000075">
    <property type="protein sequence ID" value="KFA93039.1"/>
    <property type="molecule type" value="Genomic_DNA"/>
</dbReference>
<organism evidence="1 2">
    <name type="scientific">Archangium violaceum Cb vi76</name>
    <dbReference type="NCBI Taxonomy" id="1406225"/>
    <lineage>
        <taxon>Bacteria</taxon>
        <taxon>Pseudomonadati</taxon>
        <taxon>Myxococcota</taxon>
        <taxon>Myxococcia</taxon>
        <taxon>Myxococcales</taxon>
        <taxon>Cystobacterineae</taxon>
        <taxon>Archangiaceae</taxon>
        <taxon>Archangium</taxon>
    </lineage>
</organism>
<evidence type="ECO:0000313" key="2">
    <source>
        <dbReference type="Proteomes" id="UP000028547"/>
    </source>
</evidence>
<dbReference type="RefSeq" id="WP_043393760.1">
    <property type="nucleotide sequence ID" value="NZ_JPMI01000075.1"/>
</dbReference>
<name>A0A084SX54_9BACT</name>
<accession>A0A084SX54</accession>
<evidence type="ECO:0000313" key="1">
    <source>
        <dbReference type="EMBL" id="KFA93039.1"/>
    </source>
</evidence>
<dbReference type="AlphaFoldDB" id="A0A084SX54"/>
<reference evidence="1 2" key="1">
    <citation type="submission" date="2014-07" db="EMBL/GenBank/DDBJ databases">
        <title>Draft Genome Sequence of Gephyronic Acid Producer, Cystobacter violaceus Strain Cb vi76.</title>
        <authorList>
            <person name="Stevens D.C."/>
            <person name="Young J."/>
            <person name="Carmichael R."/>
            <person name="Tan J."/>
            <person name="Taylor R.E."/>
        </authorList>
    </citation>
    <scope>NUCLEOTIDE SEQUENCE [LARGE SCALE GENOMIC DNA]</scope>
    <source>
        <strain evidence="1 2">Cb vi76</strain>
    </source>
</reference>
<dbReference type="Proteomes" id="UP000028547">
    <property type="component" value="Unassembled WGS sequence"/>
</dbReference>
<proteinExistence type="predicted"/>
<sequence length="161" mass="18015">MPLSFPVSFALPSDVVSPVTVDGRLWPLLVVKLGRSGTMQELEAYLAERSTYLARCEPHVCILDAREVHMPPACLRQRYSDWLREHEAALRRWTLGTAYICQSPAVQMMVSVMRHVARMTMPFVVTGTMPPAAAWAAERFQEVGLTQAATRIRTQFAVPAS</sequence>